<name>A0ABP7RVM4_9SPHN</name>
<keyword evidence="2" id="KW-1185">Reference proteome</keyword>
<dbReference type="EMBL" id="BAAAZD010000001">
    <property type="protein sequence ID" value="GAA4002924.1"/>
    <property type="molecule type" value="Genomic_DNA"/>
</dbReference>
<dbReference type="CDD" id="cd14789">
    <property type="entry name" value="Tiki"/>
    <property type="match status" value="1"/>
</dbReference>
<protein>
    <submittedName>
        <fullName evidence="1">TraB/GumN family protein</fullName>
    </submittedName>
</protein>
<accession>A0ABP7RVM4</accession>
<dbReference type="InterPro" id="IPR002816">
    <property type="entry name" value="TraB/PrgY/GumN_fam"/>
</dbReference>
<evidence type="ECO:0000313" key="2">
    <source>
        <dbReference type="Proteomes" id="UP001501310"/>
    </source>
</evidence>
<dbReference type="PANTHER" id="PTHR40590:SF1">
    <property type="entry name" value="CYTOPLASMIC PROTEIN"/>
    <property type="match status" value="1"/>
</dbReference>
<dbReference type="InterPro" id="IPR047111">
    <property type="entry name" value="YbaP-like"/>
</dbReference>
<evidence type="ECO:0000313" key="1">
    <source>
        <dbReference type="EMBL" id="GAA4002924.1"/>
    </source>
</evidence>
<proteinExistence type="predicted"/>
<sequence length="298" mass="32148">MKYNWIGKGLAALGLATFGGAPAEARVPAQPRPALWKVADRDTTIYLFGTIHLLPRNTDWVSPTLDRAAEESQGLVVETIVDTANPAPFAATLMRLATSPGLPPLLDRVPRDKRAALATAIAKSRIAPAALDKMETWAVALSLLGPQFGAMEVHQDEGVEMKLKARFSAAGKPIGQLETNEEQLRFFDQLPEPAQVQLLLGTLESPAAVKQQFDGMLSAWTRGDVKAIARSFNADMAGSPALEQMLLKQRNANWTRWIEGRLGQPGTVMVAVGAGHLAGSNSVQAMLQKRGLKVTRVQ</sequence>
<dbReference type="Proteomes" id="UP001501310">
    <property type="component" value="Unassembled WGS sequence"/>
</dbReference>
<dbReference type="Pfam" id="PF01963">
    <property type="entry name" value="TraB_PrgY_gumN"/>
    <property type="match status" value="1"/>
</dbReference>
<reference evidence="2" key="1">
    <citation type="journal article" date="2019" name="Int. J. Syst. Evol. Microbiol.">
        <title>The Global Catalogue of Microorganisms (GCM) 10K type strain sequencing project: providing services to taxonomists for standard genome sequencing and annotation.</title>
        <authorList>
            <consortium name="The Broad Institute Genomics Platform"/>
            <consortium name="The Broad Institute Genome Sequencing Center for Infectious Disease"/>
            <person name="Wu L."/>
            <person name="Ma J."/>
        </authorList>
    </citation>
    <scope>NUCLEOTIDE SEQUENCE [LARGE SCALE GENOMIC DNA]</scope>
    <source>
        <strain evidence="2">JCM 16603</strain>
    </source>
</reference>
<dbReference type="PANTHER" id="PTHR40590">
    <property type="entry name" value="CYTOPLASMIC PROTEIN-RELATED"/>
    <property type="match status" value="1"/>
</dbReference>
<gene>
    <name evidence="1" type="ORF">GCM10022211_12960</name>
</gene>
<organism evidence="1 2">
    <name type="scientific">Sphingomonas humi</name>
    <dbReference type="NCBI Taxonomy" id="335630"/>
    <lineage>
        <taxon>Bacteria</taxon>
        <taxon>Pseudomonadati</taxon>
        <taxon>Pseudomonadota</taxon>
        <taxon>Alphaproteobacteria</taxon>
        <taxon>Sphingomonadales</taxon>
        <taxon>Sphingomonadaceae</taxon>
        <taxon>Sphingomonas</taxon>
    </lineage>
</organism>
<comment type="caution">
    <text evidence="1">The sequence shown here is derived from an EMBL/GenBank/DDBJ whole genome shotgun (WGS) entry which is preliminary data.</text>
</comment>